<dbReference type="NCBIfam" id="NF041278">
    <property type="entry name" value="CmcJ_NvfI_EfuI"/>
    <property type="match status" value="1"/>
</dbReference>
<dbReference type="OrthoDB" id="412788at2759"/>
<proteinExistence type="inferred from homology"/>
<dbReference type="InterPro" id="IPR044053">
    <property type="entry name" value="AsaB-like"/>
</dbReference>
<keyword evidence="3" id="KW-1185">Reference proteome</keyword>
<name>A0A9P6TBM7_9BASI</name>
<dbReference type="AlphaFoldDB" id="A0A9P6TBM7"/>
<gene>
    <name evidence="2" type="ORF">CROQUDRAFT_45323</name>
</gene>
<comment type="similarity">
    <text evidence="1">Belongs to the asaB hydroxylase/desaturase family.</text>
</comment>
<organism evidence="2 3">
    <name type="scientific">Cronartium quercuum f. sp. fusiforme G11</name>
    <dbReference type="NCBI Taxonomy" id="708437"/>
    <lineage>
        <taxon>Eukaryota</taxon>
        <taxon>Fungi</taxon>
        <taxon>Dikarya</taxon>
        <taxon>Basidiomycota</taxon>
        <taxon>Pucciniomycotina</taxon>
        <taxon>Pucciniomycetes</taxon>
        <taxon>Pucciniales</taxon>
        <taxon>Coleosporiaceae</taxon>
        <taxon>Cronartium</taxon>
    </lineage>
</organism>
<protein>
    <submittedName>
        <fullName evidence="2">Uncharacterized protein</fullName>
    </submittedName>
</protein>
<dbReference type="EMBL" id="MU167270">
    <property type="protein sequence ID" value="KAG0145825.1"/>
    <property type="molecule type" value="Genomic_DNA"/>
</dbReference>
<dbReference type="GO" id="GO:0016491">
    <property type="term" value="F:oxidoreductase activity"/>
    <property type="evidence" value="ECO:0007669"/>
    <property type="project" value="InterPro"/>
</dbReference>
<reference evidence="2" key="1">
    <citation type="submission" date="2013-11" db="EMBL/GenBank/DDBJ databases">
        <title>Genome sequence of the fusiform rust pathogen reveals effectors for host alternation and coevolution with pine.</title>
        <authorList>
            <consortium name="DOE Joint Genome Institute"/>
            <person name="Smith K."/>
            <person name="Pendleton A."/>
            <person name="Kubisiak T."/>
            <person name="Anderson C."/>
            <person name="Salamov A."/>
            <person name="Aerts A."/>
            <person name="Riley R."/>
            <person name="Clum A."/>
            <person name="Lindquist E."/>
            <person name="Ence D."/>
            <person name="Campbell M."/>
            <person name="Kronenberg Z."/>
            <person name="Feau N."/>
            <person name="Dhillon B."/>
            <person name="Hamelin R."/>
            <person name="Burleigh J."/>
            <person name="Smith J."/>
            <person name="Yandell M."/>
            <person name="Nelson C."/>
            <person name="Grigoriev I."/>
            <person name="Davis J."/>
        </authorList>
    </citation>
    <scope>NUCLEOTIDE SEQUENCE</scope>
    <source>
        <strain evidence="2">G11</strain>
    </source>
</reference>
<dbReference type="PANTHER" id="PTHR34598">
    <property type="entry name" value="BLL6449 PROTEIN"/>
    <property type="match status" value="1"/>
</dbReference>
<comment type="caution">
    <text evidence="2">The sequence shown here is derived from an EMBL/GenBank/DDBJ whole genome shotgun (WGS) entry which is preliminary data.</text>
</comment>
<evidence type="ECO:0000256" key="1">
    <source>
        <dbReference type="ARBA" id="ARBA00023604"/>
    </source>
</evidence>
<dbReference type="Proteomes" id="UP000886653">
    <property type="component" value="Unassembled WGS sequence"/>
</dbReference>
<dbReference type="PANTHER" id="PTHR34598:SF3">
    <property type="entry name" value="OXIDOREDUCTASE AN1597"/>
    <property type="match status" value="1"/>
</dbReference>
<sequence length="269" mass="30800">MQKGYQWHEVFIKDARDNEESYDLAKDGFTWFKKSSKPIQDSQNHEDYAKLNKEFAEDVVKKFFNGALSSRTGSTLAYAFKHRVRGQKIMYSPNTGLPISDTIKLVHTDFSPEGAIMKIKALIEKDIKSSSKDLEAIKKIIKNNPGCHLAIINVWIALKPIKRDPLAVGIQSSFKHEEHAFTVQLENGKFVSPLLWQYNPDQEWVYLSHQLPEEVLVFFQYDSYSENGNGIVHTSFDDPKYIKDDRRESVEISILTLLPDGFGKHGSSK</sequence>
<evidence type="ECO:0000313" key="2">
    <source>
        <dbReference type="EMBL" id="KAG0145825.1"/>
    </source>
</evidence>
<evidence type="ECO:0000313" key="3">
    <source>
        <dbReference type="Proteomes" id="UP000886653"/>
    </source>
</evidence>
<accession>A0A9P6TBM7</accession>